<sequence>MLIRFMWNIRSMLGTPSAPSVVSGSITNQSLTIEWKPIVLTNITHRIQWKYANVSSTWSYTTPDATEPNGPNRVHLHNLYAYSSYQFRIEWLIVPWLRISIYSKPSEPITTLQYGVPSTPCIITTFLPISSSQISVNWRQPDLIIVLMVMIMMISIHIR</sequence>
<dbReference type="InterPro" id="IPR036116">
    <property type="entry name" value="FN3_sf"/>
</dbReference>
<organism evidence="2 3">
    <name type="scientific">Blomia tropicalis</name>
    <name type="common">Mite</name>
    <dbReference type="NCBI Taxonomy" id="40697"/>
    <lineage>
        <taxon>Eukaryota</taxon>
        <taxon>Metazoa</taxon>
        <taxon>Ecdysozoa</taxon>
        <taxon>Arthropoda</taxon>
        <taxon>Chelicerata</taxon>
        <taxon>Arachnida</taxon>
        <taxon>Acari</taxon>
        <taxon>Acariformes</taxon>
        <taxon>Sarcoptiformes</taxon>
        <taxon>Astigmata</taxon>
        <taxon>Glycyphagoidea</taxon>
        <taxon>Echimyopodidae</taxon>
        <taxon>Blomia</taxon>
    </lineage>
</organism>
<accession>A0A9Q0RIW7</accession>
<dbReference type="InterPro" id="IPR003961">
    <property type="entry name" value="FN3_dom"/>
</dbReference>
<evidence type="ECO:0000313" key="3">
    <source>
        <dbReference type="Proteomes" id="UP001142055"/>
    </source>
</evidence>
<reference evidence="2" key="1">
    <citation type="submission" date="2022-12" db="EMBL/GenBank/DDBJ databases">
        <title>Genome assemblies of Blomia tropicalis.</title>
        <authorList>
            <person name="Cui Y."/>
        </authorList>
    </citation>
    <scope>NUCLEOTIDE SEQUENCE</scope>
    <source>
        <tissue evidence="2">Adult mites</tissue>
    </source>
</reference>
<dbReference type="SUPFAM" id="SSF49265">
    <property type="entry name" value="Fibronectin type III"/>
    <property type="match status" value="1"/>
</dbReference>
<evidence type="ECO:0000313" key="2">
    <source>
        <dbReference type="EMBL" id="KAJ6215785.1"/>
    </source>
</evidence>
<gene>
    <name evidence="2" type="ORF">RDWZM_010285</name>
</gene>
<dbReference type="InterPro" id="IPR013783">
    <property type="entry name" value="Ig-like_fold"/>
</dbReference>
<dbReference type="Proteomes" id="UP001142055">
    <property type="component" value="Chromosome 4"/>
</dbReference>
<feature type="domain" description="Fibronectin type-III" evidence="1">
    <location>
        <begin position="15"/>
        <end position="114"/>
    </location>
</feature>
<dbReference type="PROSITE" id="PS50853">
    <property type="entry name" value="FN3"/>
    <property type="match status" value="1"/>
</dbReference>
<dbReference type="Gene3D" id="2.60.40.10">
    <property type="entry name" value="Immunoglobulins"/>
    <property type="match status" value="1"/>
</dbReference>
<protein>
    <recommendedName>
        <fullName evidence="1">Fibronectin type-III domain-containing protein</fullName>
    </recommendedName>
</protein>
<dbReference type="AlphaFoldDB" id="A0A9Q0RIW7"/>
<dbReference type="EMBL" id="JAPWDV010000004">
    <property type="protein sequence ID" value="KAJ6215785.1"/>
    <property type="molecule type" value="Genomic_DNA"/>
</dbReference>
<comment type="caution">
    <text evidence="2">The sequence shown here is derived from an EMBL/GenBank/DDBJ whole genome shotgun (WGS) entry which is preliminary data.</text>
</comment>
<proteinExistence type="predicted"/>
<dbReference type="CDD" id="cd00063">
    <property type="entry name" value="FN3"/>
    <property type="match status" value="1"/>
</dbReference>
<keyword evidence="3" id="KW-1185">Reference proteome</keyword>
<evidence type="ECO:0000259" key="1">
    <source>
        <dbReference type="PROSITE" id="PS50853"/>
    </source>
</evidence>
<name>A0A9Q0RIW7_BLOTA</name>